<evidence type="ECO:0008006" key="4">
    <source>
        <dbReference type="Google" id="ProtNLM"/>
    </source>
</evidence>
<feature type="transmembrane region" description="Helical" evidence="1">
    <location>
        <begin position="363"/>
        <end position="380"/>
    </location>
</feature>
<feature type="transmembrane region" description="Helical" evidence="1">
    <location>
        <begin position="211"/>
        <end position="238"/>
    </location>
</feature>
<feature type="transmembrane region" description="Helical" evidence="1">
    <location>
        <begin position="179"/>
        <end position="199"/>
    </location>
</feature>
<name>A0A1G2QBH8_9BACT</name>
<evidence type="ECO:0000313" key="2">
    <source>
        <dbReference type="EMBL" id="OHA57311.1"/>
    </source>
</evidence>
<protein>
    <recommendedName>
        <fullName evidence="4">Glycosyltransferase RgtA/B/C/D-like domain-containing protein</fullName>
    </recommendedName>
</protein>
<feature type="transmembrane region" description="Helical" evidence="1">
    <location>
        <begin position="387"/>
        <end position="404"/>
    </location>
</feature>
<comment type="caution">
    <text evidence="2">The sequence shown here is derived from an EMBL/GenBank/DDBJ whole genome shotgun (WGS) entry which is preliminary data.</text>
</comment>
<dbReference type="EMBL" id="MHTG01000016">
    <property type="protein sequence ID" value="OHA57311.1"/>
    <property type="molecule type" value="Genomic_DNA"/>
</dbReference>
<dbReference type="AlphaFoldDB" id="A0A1G2QBH8"/>
<organism evidence="2 3">
    <name type="scientific">Candidatus Vogelbacteria bacterium GWA1_51_14</name>
    <dbReference type="NCBI Taxonomy" id="1802435"/>
    <lineage>
        <taxon>Bacteria</taxon>
        <taxon>Candidatus Vogeliibacteriota</taxon>
    </lineage>
</organism>
<evidence type="ECO:0000256" key="1">
    <source>
        <dbReference type="SAM" id="Phobius"/>
    </source>
</evidence>
<keyword evidence="1" id="KW-0472">Membrane</keyword>
<sequence>MVGANGYLPDVHISGYSGNSSLLLLLARRSLAAVWRVEVLFTGIVAVYLLSLAVNSVMNKGAFSPDSTVYINMAQNMSEGKGLSSSVEQLNRGMGGIGKLPTPVTIYAPAYPILITLLTKFGLSAEVASLTIPVVFLGLLLLSAFWMMSVVMPSYRAAGLVVVAGLIQFAPLRTATMYAWSETMGLAFMIAALFLLLVPRSTRGRELLMPVLAGLVIGLAYASRYALLPLVVVAPLFLIESSCWKTVRNWVLCGGASLLIGGPIVVRNLIVSGSIRGGTSVSQVTLQQAVSDLFDTLVSLSGPPMVLILLLLTIALAITREIKKKEWRLIKRQGLLLVWTLIYTVFLVYAATQTRIDPIDFRLTLPATVVLVVLVGAFVAKALPYRAVIILALALVLVPAWNQWSEASNLVKITGGRDMHSRSLGSGVLPWLADNVDQDDLVIIEGYSDLPFLLGRPVLTLYFNEGDIGQASDLASYLTINDNNKSETYLVIGSSTSLPNQFLLQLALVGEFSDGKIFRLVADQVILAQEVE</sequence>
<dbReference type="Proteomes" id="UP000176494">
    <property type="component" value="Unassembled WGS sequence"/>
</dbReference>
<feature type="transmembrane region" description="Helical" evidence="1">
    <location>
        <begin position="154"/>
        <end position="172"/>
    </location>
</feature>
<evidence type="ECO:0000313" key="3">
    <source>
        <dbReference type="Proteomes" id="UP000176494"/>
    </source>
</evidence>
<feature type="transmembrane region" description="Helical" evidence="1">
    <location>
        <begin position="304"/>
        <end position="322"/>
    </location>
</feature>
<accession>A0A1G2QBH8</accession>
<keyword evidence="1" id="KW-1133">Transmembrane helix</keyword>
<gene>
    <name evidence="2" type="ORF">A2114_02775</name>
</gene>
<reference evidence="2 3" key="1">
    <citation type="journal article" date="2016" name="Nat. Commun.">
        <title>Thousands of microbial genomes shed light on interconnected biogeochemical processes in an aquifer system.</title>
        <authorList>
            <person name="Anantharaman K."/>
            <person name="Brown C.T."/>
            <person name="Hug L.A."/>
            <person name="Sharon I."/>
            <person name="Castelle C.J."/>
            <person name="Probst A.J."/>
            <person name="Thomas B.C."/>
            <person name="Singh A."/>
            <person name="Wilkins M.J."/>
            <person name="Karaoz U."/>
            <person name="Brodie E.L."/>
            <person name="Williams K.H."/>
            <person name="Hubbard S.S."/>
            <person name="Banfield J.F."/>
        </authorList>
    </citation>
    <scope>NUCLEOTIDE SEQUENCE [LARGE SCALE GENOMIC DNA]</scope>
</reference>
<feature type="transmembrane region" description="Helical" evidence="1">
    <location>
        <begin position="334"/>
        <end position="351"/>
    </location>
</feature>
<keyword evidence="1" id="KW-0812">Transmembrane</keyword>
<proteinExistence type="predicted"/>
<feature type="transmembrane region" description="Helical" evidence="1">
    <location>
        <begin position="33"/>
        <end position="54"/>
    </location>
</feature>
<feature type="transmembrane region" description="Helical" evidence="1">
    <location>
        <begin position="127"/>
        <end position="148"/>
    </location>
</feature>